<organism evidence="4 5">
    <name type="scientific">Bifidobacterium adolescentis</name>
    <dbReference type="NCBI Taxonomy" id="1680"/>
    <lineage>
        <taxon>Bacteria</taxon>
        <taxon>Bacillati</taxon>
        <taxon>Actinomycetota</taxon>
        <taxon>Actinomycetes</taxon>
        <taxon>Bifidobacteriales</taxon>
        <taxon>Bifidobacteriaceae</taxon>
        <taxon>Bifidobacterium</taxon>
    </lineage>
</organism>
<dbReference type="NCBIfam" id="TIGR00180">
    <property type="entry name" value="parB_part"/>
    <property type="match status" value="1"/>
</dbReference>
<feature type="region of interest" description="Disordered" evidence="2">
    <location>
        <begin position="1"/>
        <end position="26"/>
    </location>
</feature>
<dbReference type="PANTHER" id="PTHR33375">
    <property type="entry name" value="CHROMOSOME-PARTITIONING PROTEIN PARB-RELATED"/>
    <property type="match status" value="1"/>
</dbReference>
<feature type="domain" description="ParB-like N-terminal" evidence="3">
    <location>
        <begin position="33"/>
        <end position="120"/>
    </location>
</feature>
<reference evidence="4 5" key="1">
    <citation type="submission" date="2018-08" db="EMBL/GenBank/DDBJ databases">
        <title>A genome reference for cultivated species of the human gut microbiota.</title>
        <authorList>
            <person name="Zou Y."/>
            <person name="Xue W."/>
            <person name="Luo G."/>
        </authorList>
    </citation>
    <scope>NUCLEOTIDE SEQUENCE [LARGE SCALE GENOMIC DNA]</scope>
    <source>
        <strain evidence="4 5">AM12-20</strain>
    </source>
</reference>
<dbReference type="GO" id="GO:0003677">
    <property type="term" value="F:DNA binding"/>
    <property type="evidence" value="ECO:0007669"/>
    <property type="project" value="InterPro"/>
</dbReference>
<dbReference type="Proteomes" id="UP000284589">
    <property type="component" value="Unassembled WGS sequence"/>
</dbReference>
<dbReference type="SMART" id="SM00470">
    <property type="entry name" value="ParB"/>
    <property type="match status" value="1"/>
</dbReference>
<gene>
    <name evidence="4" type="ORF">DW139_07080</name>
</gene>
<proteinExistence type="inferred from homology"/>
<dbReference type="GO" id="GO:0045881">
    <property type="term" value="P:positive regulation of sporulation resulting in formation of a cellular spore"/>
    <property type="evidence" value="ECO:0007669"/>
    <property type="project" value="TreeGrafter"/>
</dbReference>
<dbReference type="InterPro" id="IPR003115">
    <property type="entry name" value="ParB_N"/>
</dbReference>
<evidence type="ECO:0000256" key="2">
    <source>
        <dbReference type="SAM" id="MobiDB-lite"/>
    </source>
</evidence>
<accession>A0AAX1TWZ7</accession>
<dbReference type="SUPFAM" id="SSF110849">
    <property type="entry name" value="ParB/Sulfiredoxin"/>
    <property type="match status" value="1"/>
</dbReference>
<evidence type="ECO:0000313" key="5">
    <source>
        <dbReference type="Proteomes" id="UP000284589"/>
    </source>
</evidence>
<dbReference type="AlphaFoldDB" id="A0AAX1TWZ7"/>
<dbReference type="InterPro" id="IPR050336">
    <property type="entry name" value="Chromosome_partition/occlusion"/>
</dbReference>
<evidence type="ECO:0000259" key="3">
    <source>
        <dbReference type="SMART" id="SM00470"/>
    </source>
</evidence>
<dbReference type="Gene3D" id="1.10.10.2830">
    <property type="match status" value="1"/>
</dbReference>
<dbReference type="InterPro" id="IPR036086">
    <property type="entry name" value="ParB/Sulfiredoxin_sf"/>
</dbReference>
<dbReference type="Pfam" id="PF02195">
    <property type="entry name" value="ParB_N"/>
    <property type="match status" value="1"/>
</dbReference>
<evidence type="ECO:0000313" key="4">
    <source>
        <dbReference type="EMBL" id="RHJ17203.1"/>
    </source>
</evidence>
<dbReference type="GO" id="GO:0005694">
    <property type="term" value="C:chromosome"/>
    <property type="evidence" value="ECO:0007669"/>
    <property type="project" value="TreeGrafter"/>
</dbReference>
<dbReference type="PANTHER" id="PTHR33375:SF1">
    <property type="entry name" value="CHROMOSOME-PARTITIONING PROTEIN PARB-RELATED"/>
    <property type="match status" value="1"/>
</dbReference>
<dbReference type="EMBL" id="QRLP01000004">
    <property type="protein sequence ID" value="RHJ17203.1"/>
    <property type="molecule type" value="Genomic_DNA"/>
</dbReference>
<sequence>MVEGMPGVRRRTQSTTNQQGEAMSNYHQSNEVKLINPSLIDPHPDNPRKNIGDVTDLAASIKANGLLTPLSVVPNGERYRVIAGHRRLAACKQAGTGAVPCFVLDLDPLQQLEAMVTENCQREQLTVLEEADAIQGMLDLGATTAAVAHRLGRSADYVRDRVKAASITADVRQARDDFDQLTIGQLIAISRYDGQPDRQERLTRAAGTSNFDYLLTSFERDDKLAAWFDAVAQKLESGTTGLNVIPDPENTFSDPEWRFSYAVYAGKCIVEDTIEEILEDDPAAVSIHQANKQIYLWDKRDKAAEDAENARIDAERAATEAERHALAEYAATSYGRRAAWLHANLHGIKYAKLVEATARLGLLQIIDPDPQGYTHPLTTWNNTACASEQFATISGIDSERALAELRHHLDEPDWAVWAVQILAARIEWFIDPEDWTTVNDTSRRIPGYYLILQDLGYEPSDDETEHLDQLVAAITEADQPEEDEEEDE</sequence>
<evidence type="ECO:0000256" key="1">
    <source>
        <dbReference type="ARBA" id="ARBA00006295"/>
    </source>
</evidence>
<dbReference type="GO" id="GO:0007059">
    <property type="term" value="P:chromosome segregation"/>
    <property type="evidence" value="ECO:0007669"/>
    <property type="project" value="TreeGrafter"/>
</dbReference>
<dbReference type="Gene3D" id="3.90.1530.30">
    <property type="match status" value="1"/>
</dbReference>
<protein>
    <submittedName>
        <fullName evidence="4">ParB/RepB/Spo0J family partition protein</fullName>
    </submittedName>
</protein>
<dbReference type="InterPro" id="IPR004437">
    <property type="entry name" value="ParB/RepB/Spo0J"/>
</dbReference>
<name>A0AAX1TWZ7_BIFAD</name>
<feature type="compositionally biased region" description="Polar residues" evidence="2">
    <location>
        <begin position="13"/>
        <end position="26"/>
    </location>
</feature>
<comment type="similarity">
    <text evidence="1">Belongs to the ParB family.</text>
</comment>
<comment type="caution">
    <text evidence="4">The sequence shown here is derived from an EMBL/GenBank/DDBJ whole genome shotgun (WGS) entry which is preliminary data.</text>
</comment>